<feature type="transmembrane region" description="Helical" evidence="5">
    <location>
        <begin position="245"/>
        <end position="266"/>
    </location>
</feature>
<dbReference type="InterPro" id="IPR011701">
    <property type="entry name" value="MFS"/>
</dbReference>
<evidence type="ECO:0000313" key="6">
    <source>
        <dbReference type="EMBL" id="QKJ25763.1"/>
    </source>
</evidence>
<feature type="transmembrane region" description="Helical" evidence="5">
    <location>
        <begin position="374"/>
        <end position="395"/>
    </location>
</feature>
<dbReference type="GO" id="GO:0022857">
    <property type="term" value="F:transmembrane transporter activity"/>
    <property type="evidence" value="ECO:0007669"/>
    <property type="project" value="InterPro"/>
</dbReference>
<dbReference type="EMBL" id="CP054056">
    <property type="protein sequence ID" value="QKJ25763.1"/>
    <property type="molecule type" value="Genomic_DNA"/>
</dbReference>
<dbReference type="Proteomes" id="UP000501003">
    <property type="component" value="Chromosome"/>
</dbReference>
<sequence>MEKLPASRLRSAQIGMLLTFAFIGHMALASVAWVPEFIDRLDVSFAQWGTIIGFGVVGSLAPLFFVSRLMMRFGPRTIIRFGNYFAAAFLISLGLTNVAGVWFFLNMGFNFFLSLTGVAINSHAVLLQKQISKNVMGRFHAGWSIGAVGAAITGGISTVYFQLEHFLIAVAILNILVYEFSLPRLLSATEDGHLEEKAQTVKRKFYQVPAQLILLTLGSFGAVYPEVSVIDWAAVFARDILNVEVALRSLPFAAFMTGMIAGRLSLSKLAERYHPHLIASRGAAMAAIVLALAAILAPVLADLNPILGLIVTMVLWAVAGLGLSAGSPIFTAAAGHVPGVSTAWAVSRLSLMSSIMSIMAKTLMGALVEGVGVSYAMFFPIALAIGSSFIAYGFAQRAKQAELDAVAPNTAPISIIVLDEDRDR</sequence>
<feature type="transmembrane region" description="Helical" evidence="5">
    <location>
        <begin position="81"/>
        <end position="105"/>
    </location>
</feature>
<proteinExistence type="predicted"/>
<dbReference type="InterPro" id="IPR036259">
    <property type="entry name" value="MFS_trans_sf"/>
</dbReference>
<evidence type="ECO:0000256" key="4">
    <source>
        <dbReference type="ARBA" id="ARBA00023136"/>
    </source>
</evidence>
<feature type="transmembrane region" description="Helical" evidence="5">
    <location>
        <begin position="349"/>
        <end position="368"/>
    </location>
</feature>
<feature type="transmembrane region" description="Helical" evidence="5">
    <location>
        <begin position="12"/>
        <end position="33"/>
    </location>
</feature>
<feature type="transmembrane region" description="Helical" evidence="5">
    <location>
        <begin position="306"/>
        <end position="337"/>
    </location>
</feature>
<organism evidence="6 7">
    <name type="scientific">Aquiluna borgnonia</name>
    <dbReference type="NCBI Taxonomy" id="2499157"/>
    <lineage>
        <taxon>Bacteria</taxon>
        <taxon>Bacillati</taxon>
        <taxon>Actinomycetota</taxon>
        <taxon>Actinomycetes</taxon>
        <taxon>Micrococcales</taxon>
        <taxon>Microbacteriaceae</taxon>
        <taxon>Luna cluster</taxon>
        <taxon>Luna-1 subcluster</taxon>
        <taxon>Aquiluna</taxon>
    </lineage>
</organism>
<name>A0A7D4Q5L3_9MICO</name>
<keyword evidence="2 5" id="KW-0812">Transmembrane</keyword>
<dbReference type="Gene3D" id="1.20.1250.20">
    <property type="entry name" value="MFS general substrate transporter like domains"/>
    <property type="match status" value="2"/>
</dbReference>
<keyword evidence="3 5" id="KW-1133">Transmembrane helix</keyword>
<feature type="transmembrane region" description="Helical" evidence="5">
    <location>
        <begin position="139"/>
        <end position="160"/>
    </location>
</feature>
<dbReference type="InterPro" id="IPR051788">
    <property type="entry name" value="MFS_Transporter"/>
</dbReference>
<evidence type="ECO:0000256" key="2">
    <source>
        <dbReference type="ARBA" id="ARBA00022692"/>
    </source>
</evidence>
<accession>A0A7D4Q5L3</accession>
<feature type="transmembrane region" description="Helical" evidence="5">
    <location>
        <begin position="206"/>
        <end position="225"/>
    </location>
</feature>
<feature type="transmembrane region" description="Helical" evidence="5">
    <location>
        <begin position="111"/>
        <end position="127"/>
    </location>
</feature>
<keyword evidence="7" id="KW-1185">Reference proteome</keyword>
<dbReference type="PANTHER" id="PTHR23514:SF13">
    <property type="entry name" value="INNER MEMBRANE PROTEIN YBJJ"/>
    <property type="match status" value="1"/>
</dbReference>
<dbReference type="GO" id="GO:0016020">
    <property type="term" value="C:membrane"/>
    <property type="evidence" value="ECO:0007669"/>
    <property type="project" value="UniProtKB-SubCell"/>
</dbReference>
<feature type="transmembrane region" description="Helical" evidence="5">
    <location>
        <begin position="278"/>
        <end position="300"/>
    </location>
</feature>
<comment type="subcellular location">
    <subcellularLocation>
        <location evidence="1">Membrane</location>
        <topology evidence="1">Multi-pass membrane protein</topology>
    </subcellularLocation>
</comment>
<evidence type="ECO:0008006" key="8">
    <source>
        <dbReference type="Google" id="ProtNLM"/>
    </source>
</evidence>
<evidence type="ECO:0000256" key="5">
    <source>
        <dbReference type="SAM" id="Phobius"/>
    </source>
</evidence>
<feature type="transmembrane region" description="Helical" evidence="5">
    <location>
        <begin position="45"/>
        <end position="69"/>
    </location>
</feature>
<dbReference type="Pfam" id="PF07690">
    <property type="entry name" value="MFS_1"/>
    <property type="match status" value="1"/>
</dbReference>
<dbReference type="KEGG" id="aqg:HRU87_06280"/>
<dbReference type="AlphaFoldDB" id="A0A7D4Q5L3"/>
<keyword evidence="4 5" id="KW-0472">Membrane</keyword>
<dbReference type="RefSeq" id="WP_173494060.1">
    <property type="nucleotide sequence ID" value="NZ_CP054056.1"/>
</dbReference>
<feature type="transmembrane region" description="Helical" evidence="5">
    <location>
        <begin position="166"/>
        <end position="186"/>
    </location>
</feature>
<reference evidence="6 7" key="1">
    <citation type="submission" date="2020-05" db="EMBL/GenBank/DDBJ databases">
        <title>Aquirufa sp. strain 15G-AUS-rot a new Aquirufa species.</title>
        <authorList>
            <person name="Pitt A."/>
            <person name="Hahn M.W."/>
        </authorList>
    </citation>
    <scope>NUCLEOTIDE SEQUENCE [LARGE SCALE GENOMIC DNA]</scope>
    <source>
        <strain evidence="6 7">15G-AUS-rot</strain>
    </source>
</reference>
<dbReference type="PANTHER" id="PTHR23514">
    <property type="entry name" value="BYPASS OF STOP CODON PROTEIN 6"/>
    <property type="match status" value="1"/>
</dbReference>
<evidence type="ECO:0000256" key="3">
    <source>
        <dbReference type="ARBA" id="ARBA00022989"/>
    </source>
</evidence>
<evidence type="ECO:0000256" key="1">
    <source>
        <dbReference type="ARBA" id="ARBA00004141"/>
    </source>
</evidence>
<gene>
    <name evidence="6" type="ORF">HRU87_06280</name>
</gene>
<evidence type="ECO:0000313" key="7">
    <source>
        <dbReference type="Proteomes" id="UP000501003"/>
    </source>
</evidence>
<protein>
    <recommendedName>
        <fullName evidence="8">MFS transporter</fullName>
    </recommendedName>
</protein>
<dbReference type="SUPFAM" id="SSF103473">
    <property type="entry name" value="MFS general substrate transporter"/>
    <property type="match status" value="1"/>
</dbReference>